<dbReference type="Gene3D" id="3.30.1330.30">
    <property type="match status" value="1"/>
</dbReference>
<comment type="caution">
    <text evidence="5">The sequence shown here is derived from an EMBL/GenBank/DDBJ whole genome shotgun (WGS) entry which is preliminary data.</text>
</comment>
<protein>
    <submittedName>
        <fullName evidence="5">23S rRNA (Guanosine2251-2'-O)-methyltransferase</fullName>
    </submittedName>
</protein>
<comment type="similarity">
    <text evidence="1">Belongs to the class IV-like SAM-binding methyltransferase superfamily. RNA methyltransferase TrmH family.</text>
</comment>
<sequence length="252" mass="27441">MSDQLEGRNAVREALRAGREILEIFLLTSGKDRVLQEIRDQAKKKRVPIKLMERQELDRISRSDNHQGVIAVVPAFQYTSMEVMIRKSQTEKTPLILILDGVEDPHNLGSILRSAEVFGAHGVVIPKRRAAGVTPVVSKVASGALEHIPVAQVSNLTDTLKQLKKEGFWIAGGEGGSSVNVMDQDLTGPLGLVIGSEGKGISRLVREHCDYLVRIPMAGSTGSLNASVAAGVLLYEISRQRLRQTMSSEAAR</sequence>
<dbReference type="GO" id="GO:0005829">
    <property type="term" value="C:cytosol"/>
    <property type="evidence" value="ECO:0007669"/>
    <property type="project" value="TreeGrafter"/>
</dbReference>
<dbReference type="Pfam" id="PF08032">
    <property type="entry name" value="SpoU_sub_bind"/>
    <property type="match status" value="1"/>
</dbReference>
<dbReference type="GO" id="GO:0006396">
    <property type="term" value="P:RNA processing"/>
    <property type="evidence" value="ECO:0007669"/>
    <property type="project" value="InterPro"/>
</dbReference>
<evidence type="ECO:0000256" key="2">
    <source>
        <dbReference type="ARBA" id="ARBA00022603"/>
    </source>
</evidence>
<dbReference type="Pfam" id="PF00588">
    <property type="entry name" value="SpoU_methylase"/>
    <property type="match status" value="1"/>
</dbReference>
<dbReference type="InterPro" id="IPR029028">
    <property type="entry name" value="Alpha/beta_knot_MTases"/>
</dbReference>
<dbReference type="FunFam" id="3.40.1280.10:FF:000008">
    <property type="entry name" value="Group 3 RNA methyltransferase TrmH"/>
    <property type="match status" value="1"/>
</dbReference>
<dbReference type="InterPro" id="IPR004441">
    <property type="entry name" value="rRNA_MeTrfase_TrmH"/>
</dbReference>
<dbReference type="NCBIfam" id="TIGR00186">
    <property type="entry name" value="rRNA_methyl_3"/>
    <property type="match status" value="1"/>
</dbReference>
<keyword evidence="3" id="KW-0808">Transferase</keyword>
<dbReference type="SMART" id="SM00967">
    <property type="entry name" value="SpoU_sub_bind"/>
    <property type="match status" value="1"/>
</dbReference>
<accession>A0AA46AKJ2</accession>
<feature type="domain" description="RNA 2-O ribose methyltransferase substrate binding" evidence="4">
    <location>
        <begin position="4"/>
        <end position="79"/>
    </location>
</feature>
<organism evidence="5 6">
    <name type="scientific">Anoxynatronum buryatiense</name>
    <dbReference type="NCBI Taxonomy" id="489973"/>
    <lineage>
        <taxon>Bacteria</taxon>
        <taxon>Bacillati</taxon>
        <taxon>Bacillota</taxon>
        <taxon>Clostridia</taxon>
        <taxon>Eubacteriales</taxon>
        <taxon>Clostridiaceae</taxon>
        <taxon>Anoxynatronum</taxon>
    </lineage>
</organism>
<dbReference type="PANTHER" id="PTHR46429:SF1">
    <property type="entry name" value="23S RRNA (GUANOSINE-2'-O-)-METHYLTRANSFERASE RLMB"/>
    <property type="match status" value="1"/>
</dbReference>
<evidence type="ECO:0000256" key="3">
    <source>
        <dbReference type="ARBA" id="ARBA00022679"/>
    </source>
</evidence>
<dbReference type="GO" id="GO:0008173">
    <property type="term" value="F:RNA methyltransferase activity"/>
    <property type="evidence" value="ECO:0007669"/>
    <property type="project" value="InterPro"/>
</dbReference>
<proteinExistence type="inferred from homology"/>
<evidence type="ECO:0000313" key="6">
    <source>
        <dbReference type="Proteomes" id="UP001158066"/>
    </source>
</evidence>
<dbReference type="Proteomes" id="UP001158066">
    <property type="component" value="Unassembled WGS sequence"/>
</dbReference>
<dbReference type="PANTHER" id="PTHR46429">
    <property type="entry name" value="23S RRNA (GUANOSINE-2'-O-)-METHYLTRANSFERASE RLMB"/>
    <property type="match status" value="1"/>
</dbReference>
<evidence type="ECO:0000313" key="5">
    <source>
        <dbReference type="EMBL" id="SMP69912.1"/>
    </source>
</evidence>
<dbReference type="InterPro" id="IPR013123">
    <property type="entry name" value="SpoU_subst-bd"/>
</dbReference>
<dbReference type="SUPFAM" id="SSF55315">
    <property type="entry name" value="L30e-like"/>
    <property type="match status" value="1"/>
</dbReference>
<keyword evidence="6" id="KW-1185">Reference proteome</keyword>
<dbReference type="GO" id="GO:0032259">
    <property type="term" value="P:methylation"/>
    <property type="evidence" value="ECO:0007669"/>
    <property type="project" value="UniProtKB-KW"/>
</dbReference>
<evidence type="ECO:0000259" key="4">
    <source>
        <dbReference type="SMART" id="SM00967"/>
    </source>
</evidence>
<dbReference type="InterPro" id="IPR029026">
    <property type="entry name" value="tRNA_m1G_MTases_N"/>
</dbReference>
<dbReference type="Gene3D" id="3.40.1280.10">
    <property type="match status" value="1"/>
</dbReference>
<dbReference type="InterPro" id="IPR001537">
    <property type="entry name" value="SpoU_MeTrfase"/>
</dbReference>
<dbReference type="SUPFAM" id="SSF75217">
    <property type="entry name" value="alpha/beta knot"/>
    <property type="match status" value="1"/>
</dbReference>
<dbReference type="EMBL" id="FXUF01000019">
    <property type="protein sequence ID" value="SMP69912.1"/>
    <property type="molecule type" value="Genomic_DNA"/>
</dbReference>
<keyword evidence="2" id="KW-0489">Methyltransferase</keyword>
<name>A0AA46AKJ2_9CLOT</name>
<dbReference type="GO" id="GO:0003723">
    <property type="term" value="F:RNA binding"/>
    <property type="evidence" value="ECO:0007669"/>
    <property type="project" value="InterPro"/>
</dbReference>
<evidence type="ECO:0000256" key="1">
    <source>
        <dbReference type="ARBA" id="ARBA00007228"/>
    </source>
</evidence>
<dbReference type="CDD" id="cd18103">
    <property type="entry name" value="SpoU-like_RlmB"/>
    <property type="match status" value="1"/>
</dbReference>
<dbReference type="InterPro" id="IPR029064">
    <property type="entry name" value="Ribosomal_eL30-like_sf"/>
</dbReference>
<dbReference type="RefSeq" id="WP_283410692.1">
    <property type="nucleotide sequence ID" value="NZ_FXUF01000019.1"/>
</dbReference>
<gene>
    <name evidence="5" type="ORF">SAMN06296020_11964</name>
</gene>
<reference evidence="5" key="1">
    <citation type="submission" date="2017-05" db="EMBL/GenBank/DDBJ databases">
        <authorList>
            <person name="Varghese N."/>
            <person name="Submissions S."/>
        </authorList>
    </citation>
    <scope>NUCLEOTIDE SEQUENCE</scope>
    <source>
        <strain evidence="5">Su22</strain>
    </source>
</reference>
<dbReference type="AlphaFoldDB" id="A0AA46AKJ2"/>